<dbReference type="AlphaFoldDB" id="A0A7M1R1C6"/>
<evidence type="ECO:0000256" key="1">
    <source>
        <dbReference type="SAM" id="Phobius"/>
    </source>
</evidence>
<dbReference type="Proteomes" id="UP000594961">
    <property type="component" value="Chromosome"/>
</dbReference>
<evidence type="ECO:0000313" key="3">
    <source>
        <dbReference type="Proteomes" id="UP000594961"/>
    </source>
</evidence>
<feature type="transmembrane region" description="Helical" evidence="1">
    <location>
        <begin position="160"/>
        <end position="179"/>
    </location>
</feature>
<proteinExistence type="predicted"/>
<sequence length="190" mass="20070">MLALRVRGVIAAWCFLALLILLTAMVPQERFDVIGRPGVVNVLWPLVLSASGAVSMFLGRWHDSTEAIAPRAAWRRLADLGYVLAGALVFSLPTAVIGVQGIILRDAVFYVSLAVALGPVLRSASWLCGVGVGLVCWVQGVNEWSEPAWWALPLAPANDVGSWAATLGVMGAAAIIAVGRTGNDREGQTP</sequence>
<evidence type="ECO:0000313" key="2">
    <source>
        <dbReference type="EMBL" id="QOR48122.1"/>
    </source>
</evidence>
<keyword evidence="1" id="KW-0812">Transmembrane</keyword>
<accession>A0A7M1R1C6</accession>
<keyword evidence="1" id="KW-1133">Transmembrane helix</keyword>
<dbReference type="RefSeq" id="WP_197554244.1">
    <property type="nucleotide sequence ID" value="NZ_CP063212.1"/>
</dbReference>
<reference evidence="2 3" key="1">
    <citation type="submission" date="2020-10" db="EMBL/GenBank/DDBJ databases">
        <title>Trueperella pecoris sp. nov. isolated from bovine and porcine specimens.</title>
        <authorList>
            <person name="Schoenecker L."/>
            <person name="Schnydrig P."/>
            <person name="Brodard I."/>
            <person name="Thomann A."/>
            <person name="Hemphill A."/>
            <person name="Rodriguez-Campos S."/>
            <person name="Perreten V."/>
            <person name="Jores J."/>
            <person name="Kittl S."/>
        </authorList>
    </citation>
    <scope>NUCLEOTIDE SEQUENCE [LARGE SCALE GENOMIC DNA]</scope>
    <source>
        <strain evidence="2 3">19OD0592</strain>
    </source>
</reference>
<feature type="transmembrane region" description="Helical" evidence="1">
    <location>
        <begin position="81"/>
        <end position="103"/>
    </location>
</feature>
<keyword evidence="1" id="KW-0472">Membrane</keyword>
<feature type="transmembrane region" description="Helical" evidence="1">
    <location>
        <begin position="38"/>
        <end position="61"/>
    </location>
</feature>
<feature type="transmembrane region" description="Helical" evidence="1">
    <location>
        <begin position="6"/>
        <end position="26"/>
    </location>
</feature>
<name>A0A7M1R1C6_9ACTO</name>
<protein>
    <submittedName>
        <fullName evidence="2">Uncharacterized protein</fullName>
    </submittedName>
</protein>
<gene>
    <name evidence="2" type="ORF">INS90_02170</name>
</gene>
<dbReference type="EMBL" id="CP063212">
    <property type="protein sequence ID" value="QOR48122.1"/>
    <property type="molecule type" value="Genomic_DNA"/>
</dbReference>
<organism evidence="2 3">
    <name type="scientific">Trueperella pecoris</name>
    <dbReference type="NCBI Taxonomy" id="2733571"/>
    <lineage>
        <taxon>Bacteria</taxon>
        <taxon>Bacillati</taxon>
        <taxon>Actinomycetota</taxon>
        <taxon>Actinomycetes</taxon>
        <taxon>Actinomycetales</taxon>
        <taxon>Actinomycetaceae</taxon>
        <taxon>Trueperella</taxon>
    </lineage>
</organism>